<dbReference type="InterPro" id="IPR011063">
    <property type="entry name" value="TilS/TtcA_N"/>
</dbReference>
<evidence type="ECO:0000313" key="11">
    <source>
        <dbReference type="EMBL" id="MBT9432140.1"/>
    </source>
</evidence>
<evidence type="ECO:0000256" key="6">
    <source>
        <dbReference type="ARBA" id="ARBA00022840"/>
    </source>
</evidence>
<dbReference type="InterPro" id="IPR012796">
    <property type="entry name" value="Lysidine-tRNA-synth_C"/>
</dbReference>
<reference evidence="11 12" key="1">
    <citation type="journal article" date="2021" name="Genome Biol. Evol.">
        <title>The evolution of interdependence in a four-way mealybug symbiosis.</title>
        <authorList>
            <person name="Garber A.I."/>
            <person name="Kupper M."/>
            <person name="Laetsch D.R."/>
            <person name="Weldon S.R."/>
            <person name="Ladinsky M.S."/>
            <person name="Bjorkman P.J."/>
            <person name="McCutcheon J.P."/>
        </authorList>
    </citation>
    <scope>NUCLEOTIDE SEQUENCE [LARGE SCALE GENOMIC DNA]</scope>
    <source>
        <strain evidence="11">SOD</strain>
    </source>
</reference>
<keyword evidence="2 8" id="KW-0963">Cytoplasm</keyword>
<dbReference type="RefSeq" id="WP_215669316.1">
    <property type="nucleotide sequence ID" value="NZ_JAFJYC010000001.1"/>
</dbReference>
<dbReference type="SUPFAM" id="SSF82829">
    <property type="entry name" value="MesJ substrate recognition domain-like"/>
    <property type="match status" value="1"/>
</dbReference>
<dbReference type="Pfam" id="PF01171">
    <property type="entry name" value="ATP_bind_3"/>
    <property type="match status" value="1"/>
</dbReference>
<dbReference type="NCBIfam" id="TIGR02432">
    <property type="entry name" value="lysidine_TilS_N"/>
    <property type="match status" value="1"/>
</dbReference>
<evidence type="ECO:0000256" key="3">
    <source>
        <dbReference type="ARBA" id="ARBA00022598"/>
    </source>
</evidence>
<evidence type="ECO:0000256" key="8">
    <source>
        <dbReference type="HAMAP-Rule" id="MF_01161"/>
    </source>
</evidence>
<feature type="domain" description="Lysidine-tRNA(Ile) synthetase C-terminal" evidence="10">
    <location>
        <begin position="434"/>
        <end position="507"/>
    </location>
</feature>
<dbReference type="Gene3D" id="1.20.59.20">
    <property type="match status" value="1"/>
</dbReference>
<evidence type="ECO:0000256" key="4">
    <source>
        <dbReference type="ARBA" id="ARBA00022694"/>
    </source>
</evidence>
<comment type="catalytic activity">
    <reaction evidence="7 8">
        <text>cytidine(34) in tRNA(Ile2) + L-lysine + ATP = lysidine(34) in tRNA(Ile2) + AMP + diphosphate + H(+)</text>
        <dbReference type="Rhea" id="RHEA:43744"/>
        <dbReference type="Rhea" id="RHEA-COMP:10625"/>
        <dbReference type="Rhea" id="RHEA-COMP:10670"/>
        <dbReference type="ChEBI" id="CHEBI:15378"/>
        <dbReference type="ChEBI" id="CHEBI:30616"/>
        <dbReference type="ChEBI" id="CHEBI:32551"/>
        <dbReference type="ChEBI" id="CHEBI:33019"/>
        <dbReference type="ChEBI" id="CHEBI:82748"/>
        <dbReference type="ChEBI" id="CHEBI:83665"/>
        <dbReference type="ChEBI" id="CHEBI:456215"/>
        <dbReference type="EC" id="6.3.4.19"/>
    </reaction>
</comment>
<organism evidence="11 12">
    <name type="scientific">Candidatus Sodalis endolongispinus</name>
    <dbReference type="NCBI Taxonomy" id="2812662"/>
    <lineage>
        <taxon>Bacteria</taxon>
        <taxon>Pseudomonadati</taxon>
        <taxon>Pseudomonadota</taxon>
        <taxon>Gammaproteobacteria</taxon>
        <taxon>Enterobacterales</taxon>
        <taxon>Bruguierivoracaceae</taxon>
        <taxon>Sodalis</taxon>
    </lineage>
</organism>
<dbReference type="Gene3D" id="3.40.50.620">
    <property type="entry name" value="HUPs"/>
    <property type="match status" value="1"/>
</dbReference>
<dbReference type="HAMAP" id="MF_01161">
    <property type="entry name" value="tRNA_Ile_lys_synt"/>
    <property type="match status" value="1"/>
</dbReference>
<dbReference type="PANTHER" id="PTHR43033:SF1">
    <property type="entry name" value="TRNA(ILE)-LYSIDINE SYNTHASE-RELATED"/>
    <property type="match status" value="1"/>
</dbReference>
<feature type="binding site" evidence="8">
    <location>
        <begin position="31"/>
        <end position="36"/>
    </location>
    <ligand>
        <name>ATP</name>
        <dbReference type="ChEBI" id="CHEBI:30616"/>
    </ligand>
</feature>
<evidence type="ECO:0000256" key="9">
    <source>
        <dbReference type="SAM" id="MobiDB-lite"/>
    </source>
</evidence>
<dbReference type="GO" id="GO:0032267">
    <property type="term" value="F:tRNA(Ile)-lysidine synthase activity"/>
    <property type="evidence" value="ECO:0007669"/>
    <property type="project" value="UniProtKB-EC"/>
</dbReference>
<dbReference type="Pfam" id="PF09179">
    <property type="entry name" value="TilS"/>
    <property type="match status" value="1"/>
</dbReference>
<keyword evidence="6 8" id="KW-0067">ATP-binding</keyword>
<dbReference type="EC" id="6.3.4.19" evidence="8"/>
<comment type="similarity">
    <text evidence="8">Belongs to the tRNA(Ile)-lysidine synthase family.</text>
</comment>
<gene>
    <name evidence="8 11" type="primary">tilS</name>
    <name evidence="11" type="ORF">JZM24_08410</name>
</gene>
<comment type="subcellular location">
    <subcellularLocation>
        <location evidence="1 8">Cytoplasm</location>
    </subcellularLocation>
</comment>
<evidence type="ECO:0000256" key="7">
    <source>
        <dbReference type="ARBA" id="ARBA00048539"/>
    </source>
</evidence>
<feature type="region of interest" description="Disordered" evidence="9">
    <location>
        <begin position="517"/>
        <end position="536"/>
    </location>
</feature>
<evidence type="ECO:0000313" key="12">
    <source>
        <dbReference type="Proteomes" id="UP000811282"/>
    </source>
</evidence>
<dbReference type="SUPFAM" id="SSF52402">
    <property type="entry name" value="Adenine nucleotide alpha hydrolases-like"/>
    <property type="match status" value="1"/>
</dbReference>
<dbReference type="InterPro" id="IPR012795">
    <property type="entry name" value="tRNA_Ile_lys_synt_N"/>
</dbReference>
<dbReference type="Proteomes" id="UP000811282">
    <property type="component" value="Unassembled WGS sequence"/>
</dbReference>
<keyword evidence="3 8" id="KW-0436">Ligase</keyword>
<dbReference type="InterPro" id="IPR012094">
    <property type="entry name" value="tRNA_Ile_lys_synt"/>
</dbReference>
<feature type="compositionally biased region" description="Polar residues" evidence="9">
    <location>
        <begin position="368"/>
        <end position="377"/>
    </location>
</feature>
<accession>A0ABS5YAU0</accession>
<sequence length="536" mass="58598">MKPDAEGVVLALRRRVAERVAPYRALSLAFSGGLDSTVLLDALSALRDGDSVSSLTLRAVHVHHALSRHADGWAAHCAQECRQRDVAFSVAHVVIDGTLEGIEAAARDARYRALAAALAGDEVLLTAQHRDDQAETLLLALKRGSGPAGLAAMAADAPYQGRRLVRPLLDFSRGELEAYAQARGLHWIEDDSNSDPRFDRNFLRLHILPPLRQRWPHFADAVARSAQLCAEQEQLLDELLADTLADVIAPDGSLRLTALTTMSEHKRAAVLRRWLANRGLRMPARAQLARLWQEVALSRRDAVAQLLLDDWWVRRFRERLYLVPRLAPLIDPEAVFAWPLENERLRLPARLGALLRRQVNAASAPLETPSTTATSGASDLGARQHGKASLAPEANIKANANGDIRANINANAADTGSAAAPVAVVRAPLSGERVSVRFGGVHGLLYIVGRHRGRTLKKIWQELSIPPWRRGSTPLLFYNDQLIAALGVFVTWEGRVRESHTQWQLFWQPGSDDAIAAAPNSGGQDGVLSDEKSGSD</sequence>
<dbReference type="Pfam" id="PF11734">
    <property type="entry name" value="TilS_C"/>
    <property type="match status" value="1"/>
</dbReference>
<name>A0ABS5YAU0_9GAMM</name>
<dbReference type="NCBIfam" id="TIGR02433">
    <property type="entry name" value="lysidine_TilS_C"/>
    <property type="match status" value="1"/>
</dbReference>
<protein>
    <recommendedName>
        <fullName evidence="8">tRNA(Ile)-lysidine synthase</fullName>
        <ecNumber evidence="8">6.3.4.19</ecNumber>
    </recommendedName>
    <alternativeName>
        <fullName evidence="8">tRNA(Ile)-2-lysyl-cytidine synthase</fullName>
    </alternativeName>
    <alternativeName>
        <fullName evidence="8">tRNA(Ile)-lysidine synthetase</fullName>
    </alternativeName>
</protein>
<keyword evidence="4 8" id="KW-0819">tRNA processing</keyword>
<keyword evidence="12" id="KW-1185">Reference proteome</keyword>
<dbReference type="SMART" id="SM00977">
    <property type="entry name" value="TilS_C"/>
    <property type="match status" value="1"/>
</dbReference>
<feature type="region of interest" description="Disordered" evidence="9">
    <location>
        <begin position="364"/>
        <end position="392"/>
    </location>
</feature>
<dbReference type="CDD" id="cd01992">
    <property type="entry name" value="TilS_N"/>
    <property type="match status" value="1"/>
</dbReference>
<evidence type="ECO:0000256" key="5">
    <source>
        <dbReference type="ARBA" id="ARBA00022741"/>
    </source>
</evidence>
<proteinExistence type="inferred from homology"/>
<keyword evidence="5 8" id="KW-0547">Nucleotide-binding</keyword>
<evidence type="ECO:0000256" key="1">
    <source>
        <dbReference type="ARBA" id="ARBA00004496"/>
    </source>
</evidence>
<dbReference type="InterPro" id="IPR014729">
    <property type="entry name" value="Rossmann-like_a/b/a_fold"/>
</dbReference>
<comment type="caution">
    <text evidence="11">The sequence shown here is derived from an EMBL/GenBank/DDBJ whole genome shotgun (WGS) entry which is preliminary data.</text>
</comment>
<comment type="function">
    <text evidence="8">Ligates lysine onto the cytidine present at position 34 of the AUA codon-specific tRNA(Ile) that contains the anticodon CAU, in an ATP-dependent manner. Cytidine is converted to lysidine, thus changing the amino acid specificity of the tRNA from methionine to isoleucine.</text>
</comment>
<dbReference type="SUPFAM" id="SSF56037">
    <property type="entry name" value="PheT/TilS domain"/>
    <property type="match status" value="1"/>
</dbReference>
<dbReference type="PANTHER" id="PTHR43033">
    <property type="entry name" value="TRNA(ILE)-LYSIDINE SYNTHASE-RELATED"/>
    <property type="match status" value="1"/>
</dbReference>
<evidence type="ECO:0000256" key="2">
    <source>
        <dbReference type="ARBA" id="ARBA00022490"/>
    </source>
</evidence>
<dbReference type="EMBL" id="JAFJYC010000001">
    <property type="protein sequence ID" value="MBT9432140.1"/>
    <property type="molecule type" value="Genomic_DNA"/>
</dbReference>
<dbReference type="InterPro" id="IPR015262">
    <property type="entry name" value="tRNA_Ile_lys_synt_subst-bd"/>
</dbReference>
<evidence type="ECO:0000259" key="10">
    <source>
        <dbReference type="SMART" id="SM00977"/>
    </source>
</evidence>
<comment type="domain">
    <text evidence="8">The N-terminal region contains the highly conserved SGGXDS motif, predicted to be a P-loop motif involved in ATP binding.</text>
</comment>